<name>A0A0D9ZZ18_9ORYZ</name>
<accession>A0A0D9ZZ18</accession>
<dbReference type="AlphaFoldDB" id="A0A0D9ZZ18"/>
<dbReference type="EnsemblPlants" id="OGLUM05G17000.1">
    <property type="protein sequence ID" value="OGLUM05G17000.1"/>
    <property type="gene ID" value="OGLUM05G17000"/>
</dbReference>
<dbReference type="HOGENOM" id="CLU_1374128_0_0_1"/>
<sequence>MEGCCCLVCDGDGDMHLDGAHDGQSPVGRRRTAPETASVRKPTTWVELGACWRAQAATWLAVAPPLATKFTCRRRAANELGAQDAVAGLMALSNGQIQGTGVDKDSNSGDVGTGLHGLAQPLSLPHHHAQRANDTDKVHLRRVRGERPHRGRKNNSSHEAATGHRAAHKPAMPQHAHLFLTVGFEAPRSDKSSTFCPDG</sequence>
<evidence type="ECO:0000313" key="3">
    <source>
        <dbReference type="Proteomes" id="UP000026961"/>
    </source>
</evidence>
<protein>
    <submittedName>
        <fullName evidence="2">Uncharacterized protein</fullName>
    </submittedName>
</protein>
<evidence type="ECO:0000313" key="2">
    <source>
        <dbReference type="EnsemblPlants" id="OGLUM05G17000.1"/>
    </source>
</evidence>
<keyword evidence="3" id="KW-1185">Reference proteome</keyword>
<organism evidence="2">
    <name type="scientific">Oryza glumipatula</name>
    <dbReference type="NCBI Taxonomy" id="40148"/>
    <lineage>
        <taxon>Eukaryota</taxon>
        <taxon>Viridiplantae</taxon>
        <taxon>Streptophyta</taxon>
        <taxon>Embryophyta</taxon>
        <taxon>Tracheophyta</taxon>
        <taxon>Spermatophyta</taxon>
        <taxon>Magnoliopsida</taxon>
        <taxon>Liliopsida</taxon>
        <taxon>Poales</taxon>
        <taxon>Poaceae</taxon>
        <taxon>BOP clade</taxon>
        <taxon>Oryzoideae</taxon>
        <taxon>Oryzeae</taxon>
        <taxon>Oryzinae</taxon>
        <taxon>Oryza</taxon>
    </lineage>
</organism>
<evidence type="ECO:0000256" key="1">
    <source>
        <dbReference type="SAM" id="MobiDB-lite"/>
    </source>
</evidence>
<dbReference type="Gramene" id="OGLUM05G17000.1">
    <property type="protein sequence ID" value="OGLUM05G17000.1"/>
    <property type="gene ID" value="OGLUM05G17000"/>
</dbReference>
<feature type="compositionally biased region" description="Basic and acidic residues" evidence="1">
    <location>
        <begin position="131"/>
        <end position="148"/>
    </location>
</feature>
<dbReference type="Proteomes" id="UP000026961">
    <property type="component" value="Chromosome 5"/>
</dbReference>
<proteinExistence type="predicted"/>
<reference evidence="2" key="1">
    <citation type="submission" date="2015-04" db="UniProtKB">
        <authorList>
            <consortium name="EnsemblPlants"/>
        </authorList>
    </citation>
    <scope>IDENTIFICATION</scope>
</reference>
<feature type="region of interest" description="Disordered" evidence="1">
    <location>
        <begin position="126"/>
        <end position="170"/>
    </location>
</feature>
<reference evidence="2" key="2">
    <citation type="submission" date="2018-05" db="EMBL/GenBank/DDBJ databases">
        <title>OgluRS3 (Oryza glumaepatula Reference Sequence Version 3).</title>
        <authorList>
            <person name="Zhang J."/>
            <person name="Kudrna D."/>
            <person name="Lee S."/>
            <person name="Talag J."/>
            <person name="Welchert J."/>
            <person name="Wing R.A."/>
        </authorList>
    </citation>
    <scope>NUCLEOTIDE SEQUENCE [LARGE SCALE GENOMIC DNA]</scope>
</reference>